<accession>A0A1S8RZS7</accession>
<sequence>MERNNNNLKLNEILVRLFLKKLGYEKEIINKVCEVIRLS</sequence>
<dbReference type="Proteomes" id="UP000190973">
    <property type="component" value="Unassembled WGS sequence"/>
</dbReference>
<comment type="caution">
    <text evidence="1">The sequence shown here is derived from an EMBL/GenBank/DDBJ whole genome shotgun (WGS) entry which is preliminary data.</text>
</comment>
<evidence type="ECO:0000313" key="2">
    <source>
        <dbReference type="Proteomes" id="UP000190973"/>
    </source>
</evidence>
<reference evidence="1 2" key="1">
    <citation type="submission" date="2016-05" db="EMBL/GenBank/DDBJ databases">
        <title>Microbial solvent formation.</title>
        <authorList>
            <person name="Poehlein A."/>
            <person name="Montoya Solano J.D."/>
            <person name="Flitsch S."/>
            <person name="Krabben P."/>
            <person name="Duerre P."/>
            <person name="Daniel R."/>
        </authorList>
    </citation>
    <scope>NUCLEOTIDE SEQUENCE [LARGE SCALE GENOMIC DNA]</scope>
    <source>
        <strain evidence="1 2">DSM 53</strain>
    </source>
</reference>
<dbReference type="AlphaFoldDB" id="A0A1S8RZS7"/>
<name>A0A1S8RZS7_CLOBE</name>
<organism evidence="1 2">
    <name type="scientific">Clostridium beijerinckii</name>
    <name type="common">Clostridium MP</name>
    <dbReference type="NCBI Taxonomy" id="1520"/>
    <lineage>
        <taxon>Bacteria</taxon>
        <taxon>Bacillati</taxon>
        <taxon>Bacillota</taxon>
        <taxon>Clostridia</taxon>
        <taxon>Eubacteriales</taxon>
        <taxon>Clostridiaceae</taxon>
        <taxon>Clostridium</taxon>
    </lineage>
</organism>
<dbReference type="EMBL" id="LZZI01000093">
    <property type="protein sequence ID" value="OOM58704.1"/>
    <property type="molecule type" value="Genomic_DNA"/>
</dbReference>
<gene>
    <name evidence="1" type="ORF">CLBCK_38790</name>
</gene>
<evidence type="ECO:0000313" key="1">
    <source>
        <dbReference type="EMBL" id="OOM58704.1"/>
    </source>
</evidence>
<proteinExistence type="predicted"/>
<protein>
    <submittedName>
        <fullName evidence="1">Uncharacterized protein</fullName>
    </submittedName>
</protein>